<dbReference type="EMBL" id="LZSO01000031">
    <property type="protein sequence ID" value="OBB27225.1"/>
    <property type="molecule type" value="Genomic_DNA"/>
</dbReference>
<evidence type="ECO:0000313" key="2">
    <source>
        <dbReference type="Proteomes" id="UP000093902"/>
    </source>
</evidence>
<name>A0A1A0QYF2_MYCPR</name>
<evidence type="ECO:0000313" key="1">
    <source>
        <dbReference type="EMBL" id="OBB27225.1"/>
    </source>
</evidence>
<gene>
    <name evidence="1" type="ORF">A5792_25830</name>
</gene>
<dbReference type="InterPro" id="IPR014710">
    <property type="entry name" value="RmlC-like_jellyroll"/>
</dbReference>
<reference evidence="2" key="1">
    <citation type="submission" date="2016-06" db="EMBL/GenBank/DDBJ databases">
        <authorList>
            <person name="Sutton G."/>
            <person name="Brinkac L."/>
            <person name="Sanka R."/>
            <person name="Adams M."/>
            <person name="Lau E."/>
            <person name="Mehaffy C."/>
            <person name="Tameris M."/>
            <person name="Hatherill M."/>
            <person name="Hanekom W."/>
            <person name="Mahomed H."/>
            <person name="Mcshane H."/>
        </authorList>
    </citation>
    <scope>NUCLEOTIDE SEQUENCE [LARGE SCALE GENOMIC DNA]</scope>
    <source>
        <strain evidence="2">852002-51209_SCH5440388</strain>
    </source>
</reference>
<evidence type="ECO:0008006" key="3">
    <source>
        <dbReference type="Google" id="ProtNLM"/>
    </source>
</evidence>
<dbReference type="InterPro" id="IPR011051">
    <property type="entry name" value="RmlC_Cupin_sf"/>
</dbReference>
<proteinExistence type="predicted"/>
<dbReference type="SUPFAM" id="SSF51182">
    <property type="entry name" value="RmlC-like cupins"/>
    <property type="match status" value="1"/>
</dbReference>
<dbReference type="Gene3D" id="2.60.120.10">
    <property type="entry name" value="Jelly Rolls"/>
    <property type="match status" value="1"/>
</dbReference>
<dbReference type="Proteomes" id="UP000093902">
    <property type="component" value="Unassembled WGS sequence"/>
</dbReference>
<dbReference type="RefSeq" id="WP_064934088.1">
    <property type="nucleotide sequence ID" value="NZ_LZSO01000031.1"/>
</dbReference>
<comment type="caution">
    <text evidence="1">The sequence shown here is derived from an EMBL/GenBank/DDBJ whole genome shotgun (WGS) entry which is preliminary data.</text>
</comment>
<organism evidence="1 2">
    <name type="scientific">Mycolicibacterium peregrinum</name>
    <name type="common">Mycobacterium peregrinum</name>
    <dbReference type="NCBI Taxonomy" id="43304"/>
    <lineage>
        <taxon>Bacteria</taxon>
        <taxon>Bacillati</taxon>
        <taxon>Actinomycetota</taxon>
        <taxon>Actinomycetes</taxon>
        <taxon>Mycobacteriales</taxon>
        <taxon>Mycobacteriaceae</taxon>
        <taxon>Mycolicibacterium</taxon>
    </lineage>
</organism>
<accession>A0A1A0QYF2</accession>
<dbReference type="AlphaFoldDB" id="A0A1A0QYF2"/>
<dbReference type="OrthoDB" id="7594692at2"/>
<protein>
    <recommendedName>
        <fullName evidence="3">Cupin domain-containing protein</fullName>
    </recommendedName>
</protein>
<sequence length="161" mass="17051">MPKYYKVSDPGFFDAITPPELRFAGAATREVMPGWDLGSIVMGENSTDPDNAVVSMLRIAPGDTLPRHAHDCYRVEVVISGSITLPDGDILRSGDIMTSDPREYYGPHVAGEQGCLSVEIFSAAKGMLPIGDADDEVAGDVAGRVNEALSRLQGSSNAPAV</sequence>